<dbReference type="AlphaFoldDB" id="A0AAV9F3X3"/>
<dbReference type="EMBL" id="JAUJYO010000003">
    <property type="protein sequence ID" value="KAK1320471.1"/>
    <property type="molecule type" value="Genomic_DNA"/>
</dbReference>
<name>A0AAV9F3X3_ACOCL</name>
<organism evidence="2 3">
    <name type="scientific">Acorus calamus</name>
    <name type="common">Sweet flag</name>
    <dbReference type="NCBI Taxonomy" id="4465"/>
    <lineage>
        <taxon>Eukaryota</taxon>
        <taxon>Viridiplantae</taxon>
        <taxon>Streptophyta</taxon>
        <taxon>Embryophyta</taxon>
        <taxon>Tracheophyta</taxon>
        <taxon>Spermatophyta</taxon>
        <taxon>Magnoliopsida</taxon>
        <taxon>Liliopsida</taxon>
        <taxon>Acoraceae</taxon>
        <taxon>Acorus</taxon>
    </lineage>
</organism>
<accession>A0AAV9F3X3</accession>
<proteinExistence type="predicted"/>
<feature type="compositionally biased region" description="Basic and acidic residues" evidence="1">
    <location>
        <begin position="60"/>
        <end position="69"/>
    </location>
</feature>
<feature type="region of interest" description="Disordered" evidence="1">
    <location>
        <begin position="1"/>
        <end position="35"/>
    </location>
</feature>
<feature type="region of interest" description="Disordered" evidence="1">
    <location>
        <begin position="60"/>
        <end position="137"/>
    </location>
</feature>
<reference evidence="2" key="1">
    <citation type="journal article" date="2023" name="Nat. Commun.">
        <title>Diploid and tetraploid genomes of Acorus and the evolution of monocots.</title>
        <authorList>
            <person name="Ma L."/>
            <person name="Liu K.W."/>
            <person name="Li Z."/>
            <person name="Hsiao Y.Y."/>
            <person name="Qi Y."/>
            <person name="Fu T."/>
            <person name="Tang G.D."/>
            <person name="Zhang D."/>
            <person name="Sun W.H."/>
            <person name="Liu D.K."/>
            <person name="Li Y."/>
            <person name="Chen G.Z."/>
            <person name="Liu X.D."/>
            <person name="Liao X.Y."/>
            <person name="Jiang Y.T."/>
            <person name="Yu X."/>
            <person name="Hao Y."/>
            <person name="Huang J."/>
            <person name="Zhao X.W."/>
            <person name="Ke S."/>
            <person name="Chen Y.Y."/>
            <person name="Wu W.L."/>
            <person name="Hsu J.L."/>
            <person name="Lin Y.F."/>
            <person name="Huang M.D."/>
            <person name="Li C.Y."/>
            <person name="Huang L."/>
            <person name="Wang Z.W."/>
            <person name="Zhao X."/>
            <person name="Zhong W.Y."/>
            <person name="Peng D.H."/>
            <person name="Ahmad S."/>
            <person name="Lan S."/>
            <person name="Zhang J.S."/>
            <person name="Tsai W.C."/>
            <person name="Van de Peer Y."/>
            <person name="Liu Z.J."/>
        </authorList>
    </citation>
    <scope>NUCLEOTIDE SEQUENCE</scope>
    <source>
        <strain evidence="2">CP</strain>
    </source>
</reference>
<reference evidence="2" key="2">
    <citation type="submission" date="2023-06" db="EMBL/GenBank/DDBJ databases">
        <authorList>
            <person name="Ma L."/>
            <person name="Liu K.-W."/>
            <person name="Li Z."/>
            <person name="Hsiao Y.-Y."/>
            <person name="Qi Y."/>
            <person name="Fu T."/>
            <person name="Tang G."/>
            <person name="Zhang D."/>
            <person name="Sun W.-H."/>
            <person name="Liu D.-K."/>
            <person name="Li Y."/>
            <person name="Chen G.-Z."/>
            <person name="Liu X.-D."/>
            <person name="Liao X.-Y."/>
            <person name="Jiang Y.-T."/>
            <person name="Yu X."/>
            <person name="Hao Y."/>
            <person name="Huang J."/>
            <person name="Zhao X.-W."/>
            <person name="Ke S."/>
            <person name="Chen Y.-Y."/>
            <person name="Wu W.-L."/>
            <person name="Hsu J.-L."/>
            <person name="Lin Y.-F."/>
            <person name="Huang M.-D."/>
            <person name="Li C.-Y."/>
            <person name="Huang L."/>
            <person name="Wang Z.-W."/>
            <person name="Zhao X."/>
            <person name="Zhong W.-Y."/>
            <person name="Peng D.-H."/>
            <person name="Ahmad S."/>
            <person name="Lan S."/>
            <person name="Zhang J.-S."/>
            <person name="Tsai W.-C."/>
            <person name="Van De Peer Y."/>
            <person name="Liu Z.-J."/>
        </authorList>
    </citation>
    <scope>NUCLEOTIDE SEQUENCE</scope>
    <source>
        <strain evidence="2">CP</strain>
        <tissue evidence="2">Leaves</tissue>
    </source>
</reference>
<dbReference type="Proteomes" id="UP001180020">
    <property type="component" value="Unassembled WGS sequence"/>
</dbReference>
<feature type="compositionally biased region" description="Low complexity" evidence="1">
    <location>
        <begin position="118"/>
        <end position="137"/>
    </location>
</feature>
<feature type="compositionally biased region" description="Pro residues" evidence="1">
    <location>
        <begin position="104"/>
        <end position="117"/>
    </location>
</feature>
<protein>
    <submittedName>
        <fullName evidence="2">Uncharacterized protein</fullName>
    </submittedName>
</protein>
<keyword evidence="3" id="KW-1185">Reference proteome</keyword>
<gene>
    <name evidence="2" type="ORF">QJS10_CPA03g02123</name>
</gene>
<evidence type="ECO:0000313" key="2">
    <source>
        <dbReference type="EMBL" id="KAK1320471.1"/>
    </source>
</evidence>
<feature type="compositionally biased region" description="Polar residues" evidence="1">
    <location>
        <begin position="77"/>
        <end position="94"/>
    </location>
</feature>
<feature type="compositionally biased region" description="Low complexity" evidence="1">
    <location>
        <begin position="1"/>
        <end position="22"/>
    </location>
</feature>
<evidence type="ECO:0000256" key="1">
    <source>
        <dbReference type="SAM" id="MobiDB-lite"/>
    </source>
</evidence>
<comment type="caution">
    <text evidence="2">The sequence shown here is derived from an EMBL/GenBank/DDBJ whole genome shotgun (WGS) entry which is preliminary data.</text>
</comment>
<sequence>MSSPTPSLSSPTGTTMTTPRVPGITLERTPAMEGSAGHSYLMNIVAGFASRRPRKVEQLKWMYDTERRPTAPLPGKTSGTCGASSPSPTMRSNRPSSPTSKTGTPPPSKASAPPPPNTTQTLPSTSPPSQATTGRGR</sequence>
<evidence type="ECO:0000313" key="3">
    <source>
        <dbReference type="Proteomes" id="UP001180020"/>
    </source>
</evidence>